<protein>
    <submittedName>
        <fullName evidence="2">Uncharacterized protein</fullName>
    </submittedName>
</protein>
<dbReference type="Proteomes" id="UP000693738">
    <property type="component" value="Unassembled WGS sequence"/>
</dbReference>
<dbReference type="AlphaFoldDB" id="A0A8J2IYQ5"/>
<proteinExistence type="predicted"/>
<gene>
    <name evidence="2" type="ORF">FEQUK3_LOCUS3274</name>
</gene>
<comment type="caution">
    <text evidence="2">The sequence shown here is derived from an EMBL/GenBank/DDBJ whole genome shotgun (WGS) entry which is preliminary data.</text>
</comment>
<evidence type="ECO:0000313" key="3">
    <source>
        <dbReference type="Proteomes" id="UP000693738"/>
    </source>
</evidence>
<feature type="region of interest" description="Disordered" evidence="1">
    <location>
        <begin position="92"/>
        <end position="111"/>
    </location>
</feature>
<accession>A0A8J2IYQ5</accession>
<feature type="compositionally biased region" description="Acidic residues" evidence="1">
    <location>
        <begin position="92"/>
        <end position="102"/>
    </location>
</feature>
<name>A0A8J2IYQ5_FUSEQ</name>
<reference evidence="2" key="1">
    <citation type="submission" date="2021-05" db="EMBL/GenBank/DDBJ databases">
        <authorList>
            <person name="Khan N."/>
        </authorList>
    </citation>
    <scope>NUCLEOTIDE SEQUENCE</scope>
</reference>
<dbReference type="EMBL" id="CAJSTJ010000119">
    <property type="protein sequence ID" value="CAG7557489.1"/>
    <property type="molecule type" value="Genomic_DNA"/>
</dbReference>
<sequence>MRSLHIKAMAEIIIEEVDEEYYNITAPSGLQSSFVALAQSKLEQIAALKEPVVKDSEHEDEEFGAASEQFDLERLLNVAGPEGPIQICDIKEEDDGESEGFETPESSEAAEISVAVENPETVERNSVALAVSFPLQATTVCGGRREHK</sequence>
<organism evidence="2 3">
    <name type="scientific">Fusarium equiseti</name>
    <name type="common">Fusarium scirpi</name>
    <dbReference type="NCBI Taxonomy" id="61235"/>
    <lineage>
        <taxon>Eukaryota</taxon>
        <taxon>Fungi</taxon>
        <taxon>Dikarya</taxon>
        <taxon>Ascomycota</taxon>
        <taxon>Pezizomycotina</taxon>
        <taxon>Sordariomycetes</taxon>
        <taxon>Hypocreomycetidae</taxon>
        <taxon>Hypocreales</taxon>
        <taxon>Nectriaceae</taxon>
        <taxon>Fusarium</taxon>
        <taxon>Fusarium incarnatum-equiseti species complex</taxon>
    </lineage>
</organism>
<evidence type="ECO:0000256" key="1">
    <source>
        <dbReference type="SAM" id="MobiDB-lite"/>
    </source>
</evidence>
<evidence type="ECO:0000313" key="2">
    <source>
        <dbReference type="EMBL" id="CAG7557489.1"/>
    </source>
</evidence>